<dbReference type="AlphaFoldDB" id="V8NB51"/>
<feature type="region of interest" description="Disordered" evidence="1">
    <location>
        <begin position="111"/>
        <end position="133"/>
    </location>
</feature>
<gene>
    <name evidence="2" type="ORF">L345_14803</name>
</gene>
<keyword evidence="3" id="KW-1185">Reference proteome</keyword>
<name>V8NB51_OPHHA</name>
<dbReference type="PANTHER" id="PTHR15503">
    <property type="entry name" value="LDOC1 RELATED"/>
    <property type="match status" value="1"/>
</dbReference>
<dbReference type="InterPro" id="IPR032567">
    <property type="entry name" value="RTL1-rel"/>
</dbReference>
<feature type="region of interest" description="Disordered" evidence="1">
    <location>
        <begin position="517"/>
        <end position="536"/>
    </location>
</feature>
<accession>V8NB51</accession>
<feature type="region of interest" description="Disordered" evidence="1">
    <location>
        <begin position="686"/>
        <end position="734"/>
    </location>
</feature>
<evidence type="ECO:0000256" key="1">
    <source>
        <dbReference type="SAM" id="MobiDB-lite"/>
    </source>
</evidence>
<feature type="compositionally biased region" description="Polar residues" evidence="1">
    <location>
        <begin position="179"/>
        <end position="190"/>
    </location>
</feature>
<reference evidence="2 3" key="1">
    <citation type="journal article" date="2013" name="Proc. Natl. Acad. Sci. U.S.A.">
        <title>The king cobra genome reveals dynamic gene evolution and adaptation in the snake venom system.</title>
        <authorList>
            <person name="Vonk F.J."/>
            <person name="Casewell N.R."/>
            <person name="Henkel C.V."/>
            <person name="Heimberg A.M."/>
            <person name="Jansen H.J."/>
            <person name="McCleary R.J."/>
            <person name="Kerkkamp H.M."/>
            <person name="Vos R.A."/>
            <person name="Guerreiro I."/>
            <person name="Calvete J.J."/>
            <person name="Wuster W."/>
            <person name="Woods A.E."/>
            <person name="Logan J.M."/>
            <person name="Harrison R.A."/>
            <person name="Castoe T.A."/>
            <person name="de Koning A.P."/>
            <person name="Pollock D.D."/>
            <person name="Yandell M."/>
            <person name="Calderon D."/>
            <person name="Renjifo C."/>
            <person name="Currier R.B."/>
            <person name="Salgado D."/>
            <person name="Pla D."/>
            <person name="Sanz L."/>
            <person name="Hyder A.S."/>
            <person name="Ribeiro J.M."/>
            <person name="Arntzen J.W."/>
            <person name="van den Thillart G.E."/>
            <person name="Boetzer M."/>
            <person name="Pirovano W."/>
            <person name="Dirks R.P."/>
            <person name="Spaink H.P."/>
            <person name="Duboule D."/>
            <person name="McGlinn E."/>
            <person name="Kini R.M."/>
            <person name="Richardson M.K."/>
        </authorList>
    </citation>
    <scope>NUCLEOTIDE SEQUENCE</scope>
    <source>
        <tissue evidence="2">Blood</tissue>
    </source>
</reference>
<feature type="compositionally biased region" description="Basic and acidic residues" evidence="1">
    <location>
        <begin position="717"/>
        <end position="726"/>
    </location>
</feature>
<feature type="region of interest" description="Disordered" evidence="1">
    <location>
        <begin position="179"/>
        <end position="213"/>
    </location>
</feature>
<evidence type="ECO:0000313" key="3">
    <source>
        <dbReference type="Proteomes" id="UP000018936"/>
    </source>
</evidence>
<sequence length="734" mass="81254">MVEGGISEESLLLATEKEVVPTSSQGTQGTSSQVGIPVQPSLTIRKGCIVVGKAEVEFPHPSYHFKVQPISSLEGLKWKREWEEMRTPKFLLETPSESLEQLREKFGQATLCDEGPSCRPKEMGKEMGGSPIQPVKLQLTSPKLRLRRGRQEHRPPFPPTRRELSLRLQPMVPPLFFTSQSQHKLPSSPGTGRWSPTRRGSGRLNEPPRFRGTFDRDPHQLALFLKSAGVHLDCYGHLYPSQRAMVNAIAMGLEGEAKDPPTTGCQRIPARTGNKFKEAEDDQYAGDEIRSLKQRGRPIKEHIHDFRRVIGKLLPCPEELLDHFFRESLDKLTVAYVKMTCGGSQTIWLTGSRGSPATHKTNLHPGPVEMLQMQRGRPLCTGLCNPIPEAQARTTTQGMTRTGPQSPLYLPKGGTQATADQSPEPYDSEDEGEKDPMGKTPSMFEALIDSGCTRCLINLPTVLKLGIRAKKLTHPTKFEQVDGSLLGGAHHLLNRTSEAGTSTSLGIRFQKAPNPLYTSKQRHHPQLVATSEQTPEAGRIPREYQDLAEMFSETKCNNLSPHHAMDCAIEIIPGSNFPNPNCMHGTPGDERNAQIDKNLARGFIKLGKPRVAAQAPTIGCACFSSRVHLPCINLQLFFSAGLPPSFCPRKWALALPSHALWCGSFAKIRFVLGFWMQRTPNGLSRLLGEGRGEGGSSPAPDHASLTPNGKGRGKRQREREKGDKKEKKERKKEK</sequence>
<organism evidence="2 3">
    <name type="scientific">Ophiophagus hannah</name>
    <name type="common">King cobra</name>
    <name type="synonym">Naja hannah</name>
    <dbReference type="NCBI Taxonomy" id="8665"/>
    <lineage>
        <taxon>Eukaryota</taxon>
        <taxon>Metazoa</taxon>
        <taxon>Chordata</taxon>
        <taxon>Craniata</taxon>
        <taxon>Vertebrata</taxon>
        <taxon>Euteleostomi</taxon>
        <taxon>Lepidosauria</taxon>
        <taxon>Squamata</taxon>
        <taxon>Bifurcata</taxon>
        <taxon>Unidentata</taxon>
        <taxon>Episquamata</taxon>
        <taxon>Toxicofera</taxon>
        <taxon>Serpentes</taxon>
        <taxon>Colubroidea</taxon>
        <taxon>Elapidae</taxon>
        <taxon>Elapinae</taxon>
        <taxon>Ophiophagus</taxon>
    </lineage>
</organism>
<proteinExistence type="predicted"/>
<dbReference type="Proteomes" id="UP000018936">
    <property type="component" value="Unassembled WGS sequence"/>
</dbReference>
<dbReference type="EMBL" id="AZIM01005557">
    <property type="protein sequence ID" value="ETE59469.1"/>
    <property type="molecule type" value="Genomic_DNA"/>
</dbReference>
<protein>
    <submittedName>
        <fullName evidence="2">Uncharacterized protein</fullName>
    </submittedName>
</protein>
<feature type="region of interest" description="Disordered" evidence="1">
    <location>
        <begin position="393"/>
        <end position="439"/>
    </location>
</feature>
<feature type="compositionally biased region" description="Polar residues" evidence="1">
    <location>
        <begin position="393"/>
        <end position="405"/>
    </location>
</feature>
<evidence type="ECO:0000313" key="2">
    <source>
        <dbReference type="EMBL" id="ETE59469.1"/>
    </source>
</evidence>
<comment type="caution">
    <text evidence="2">The sequence shown here is derived from an EMBL/GenBank/DDBJ whole genome shotgun (WGS) entry which is preliminary data.</text>
</comment>
<feature type="non-terminal residue" evidence="2">
    <location>
        <position position="1"/>
    </location>
</feature>
<dbReference type="PANTHER" id="PTHR15503:SF22">
    <property type="entry name" value="TRANSPOSON TY3-I GAG POLYPROTEIN"/>
    <property type="match status" value="1"/>
</dbReference>